<comment type="function">
    <text evidence="1">Has kinase activity and phosphorylates inositol-1,3,4,5,6-pentakisphosphate (Ins(1,3,4,5,6)P5) to produce 1,2,3,4,5,6-hexakisphosphate (InsP6), also known as phytate.</text>
</comment>
<name>A0ABR4MJC4_9PEZI</name>
<organism evidence="11 12">
    <name type="scientific">Ceratocystis lukuohia</name>
    <dbReference type="NCBI Taxonomy" id="2019550"/>
    <lineage>
        <taxon>Eukaryota</taxon>
        <taxon>Fungi</taxon>
        <taxon>Dikarya</taxon>
        <taxon>Ascomycota</taxon>
        <taxon>Pezizomycotina</taxon>
        <taxon>Sordariomycetes</taxon>
        <taxon>Hypocreomycetidae</taxon>
        <taxon>Microascales</taxon>
        <taxon>Ceratocystidaceae</taxon>
        <taxon>Ceratocystis</taxon>
    </lineage>
</organism>
<evidence type="ECO:0000256" key="3">
    <source>
        <dbReference type="ARBA" id="ARBA00012023"/>
    </source>
</evidence>
<evidence type="ECO:0000256" key="10">
    <source>
        <dbReference type="SAM" id="Phobius"/>
    </source>
</evidence>
<evidence type="ECO:0000256" key="6">
    <source>
        <dbReference type="ARBA" id="ARBA00022741"/>
    </source>
</evidence>
<dbReference type="InterPro" id="IPR009286">
    <property type="entry name" value="Ins_P5_2-kin"/>
</dbReference>
<reference evidence="11 12" key="1">
    <citation type="submission" date="2020-05" db="EMBL/GenBank/DDBJ databases">
        <title>Ceratocystis lukuohia genome.</title>
        <authorList>
            <person name="Harrington T.C."/>
            <person name="Kim K."/>
            <person name="Mayers C.G."/>
        </authorList>
    </citation>
    <scope>NUCLEOTIDE SEQUENCE [LARGE SCALE GENOMIC DNA]</scope>
    <source>
        <strain evidence="11 12">C4212</strain>
    </source>
</reference>
<evidence type="ECO:0000256" key="5">
    <source>
        <dbReference type="ARBA" id="ARBA00022679"/>
    </source>
</evidence>
<dbReference type="EC" id="2.7.1.158" evidence="3 9"/>
<dbReference type="RefSeq" id="XP_070859484.1">
    <property type="nucleotide sequence ID" value="XM_071002685.1"/>
</dbReference>
<dbReference type="Pfam" id="PF06090">
    <property type="entry name" value="Ins_P5_2-kin"/>
    <property type="match status" value="2"/>
</dbReference>
<keyword evidence="8 9" id="KW-0067">ATP-binding</keyword>
<proteinExistence type="inferred from homology"/>
<comment type="function">
    <text evidence="9">Phosphorylates Ins(1,3,4,5,6)P5 at position 2 to form Ins(1,2,3,4,5,6)P6 (InsP6 or phytate).</text>
</comment>
<accession>A0ABR4MJC4</accession>
<evidence type="ECO:0000256" key="2">
    <source>
        <dbReference type="ARBA" id="ARBA00008305"/>
    </source>
</evidence>
<evidence type="ECO:0000256" key="7">
    <source>
        <dbReference type="ARBA" id="ARBA00022777"/>
    </source>
</evidence>
<comment type="similarity">
    <text evidence="2">Belongs to the IPK1 type 1 family.</text>
</comment>
<gene>
    <name evidence="11" type="ORF">HOO65_040641</name>
</gene>
<evidence type="ECO:0000256" key="1">
    <source>
        <dbReference type="ARBA" id="ARBA00003979"/>
    </source>
</evidence>
<evidence type="ECO:0000313" key="11">
    <source>
        <dbReference type="EMBL" id="KAL2888304.1"/>
    </source>
</evidence>
<dbReference type="Proteomes" id="UP001610728">
    <property type="component" value="Unassembled WGS sequence"/>
</dbReference>
<dbReference type="GeneID" id="98118417"/>
<evidence type="ECO:0000313" key="12">
    <source>
        <dbReference type="Proteomes" id="UP001610728"/>
    </source>
</evidence>
<keyword evidence="6 9" id="KW-0547">Nucleotide-binding</keyword>
<dbReference type="PANTHER" id="PTHR14456:SF2">
    <property type="entry name" value="INOSITOL-PENTAKISPHOSPHATE 2-KINASE"/>
    <property type="match status" value="1"/>
</dbReference>
<keyword evidence="7 9" id="KW-0418">Kinase</keyword>
<sequence>MNFVSAFPFCLPPHRHPSALLVQSLSLLAPNLYYRQPQPQSQLQQQPLSAGRVADAVAPPGLDPVVVVVAAASTGTGTGAGPTPVDPCEPDTTLAVAVAVAAAVVALCLLFLFAYITHCLARLTPMYGRRRGYGHTHSSCDGDPESSPFLVSLSSAPLLAPVSSRSSLVPSLISSLVPSPPSKSPPTDPPLIIPPGTRITEFMGEGSANVVVRIEIPQSCSPQTRRQFQGKLLRLQKASKHPENRPYPYATQHAYFQDHIVPLFPKADDLISHELVLLDRNNNIINQAHALLDLMDQVSSNVQHSRNQHPPTPEMLHESAALIHPDVLPEEQRERLGHSKIKRRSKQFIGSKLAYVEYGLLVEDMSINHDEDGILVEIKPKWLLQSTSAPPASARCRNCAIELRRARQGRLKQSRPKPCPLLLMSDNWRHRREFMAQMLVAVEPDEWYMEPLMRWAGGVPPPGPESKSQPGLGPGPNPLLLLLRDLQGQLDRKGPLCATEEDNAGFPLAMTMRDCSVFIRVVRKAIGRLSGEDSSGSSDAPVSPAEYSISVSAKIGDLDMKNAGAKLSYWKRTELELLHDDAYTDEDYQLKHQCGLHFSTPQAGLERS</sequence>
<dbReference type="PANTHER" id="PTHR14456">
    <property type="entry name" value="INOSITOL POLYPHOSPHATE KINASE 1"/>
    <property type="match status" value="1"/>
</dbReference>
<evidence type="ECO:0000256" key="9">
    <source>
        <dbReference type="RuleBase" id="RU364126"/>
    </source>
</evidence>
<keyword evidence="10" id="KW-1133">Transmembrane helix</keyword>
<keyword evidence="12" id="KW-1185">Reference proteome</keyword>
<comment type="caution">
    <text evidence="11">The sequence shown here is derived from an EMBL/GenBank/DDBJ whole genome shotgun (WGS) entry which is preliminary data.</text>
</comment>
<dbReference type="EMBL" id="JABSNW010000004">
    <property type="protein sequence ID" value="KAL2888304.1"/>
    <property type="molecule type" value="Genomic_DNA"/>
</dbReference>
<feature type="transmembrane region" description="Helical" evidence="10">
    <location>
        <begin position="94"/>
        <end position="121"/>
    </location>
</feature>
<protein>
    <recommendedName>
        <fullName evidence="4 9">Inositol-pentakisphosphate 2-kinase</fullName>
        <ecNumber evidence="3 9">2.7.1.158</ecNumber>
    </recommendedName>
</protein>
<keyword evidence="10" id="KW-0472">Membrane</keyword>
<evidence type="ECO:0000256" key="8">
    <source>
        <dbReference type="ARBA" id="ARBA00022840"/>
    </source>
</evidence>
<keyword evidence="10" id="KW-0812">Transmembrane</keyword>
<comment type="domain">
    <text evidence="9">The EXKPK motif is conserved in inositol-pentakisphosphate 2-kinases of both family 1 and 2.</text>
</comment>
<keyword evidence="5 9" id="KW-0808">Transferase</keyword>
<evidence type="ECO:0000256" key="4">
    <source>
        <dbReference type="ARBA" id="ARBA00014846"/>
    </source>
</evidence>
<comment type="catalytic activity">
    <reaction evidence="9">
        <text>1D-myo-inositol 1,3,4,5,6-pentakisphosphate + ATP = 1D-myo-inositol hexakisphosphate + ADP + H(+)</text>
        <dbReference type="Rhea" id="RHEA:20313"/>
        <dbReference type="ChEBI" id="CHEBI:15378"/>
        <dbReference type="ChEBI" id="CHEBI:30616"/>
        <dbReference type="ChEBI" id="CHEBI:57733"/>
        <dbReference type="ChEBI" id="CHEBI:58130"/>
        <dbReference type="ChEBI" id="CHEBI:456216"/>
        <dbReference type="EC" id="2.7.1.158"/>
    </reaction>
</comment>